<evidence type="ECO:0000313" key="2">
    <source>
        <dbReference type="Proteomes" id="UP000231263"/>
    </source>
</evidence>
<evidence type="ECO:0000313" key="1">
    <source>
        <dbReference type="EMBL" id="PJA46930.1"/>
    </source>
</evidence>
<protein>
    <submittedName>
        <fullName evidence="1">Uncharacterized protein</fullName>
    </submittedName>
</protein>
<name>A0A2M7XGB0_9BACT</name>
<dbReference type="Proteomes" id="UP000231263">
    <property type="component" value="Unassembled WGS sequence"/>
</dbReference>
<accession>A0A2M7XGB0</accession>
<reference evidence="2" key="1">
    <citation type="submission" date="2017-09" db="EMBL/GenBank/DDBJ databases">
        <title>Depth-based differentiation of microbial function through sediment-hosted aquifers and enrichment of novel symbionts in the deep terrestrial subsurface.</title>
        <authorList>
            <person name="Probst A.J."/>
            <person name="Ladd B."/>
            <person name="Jarett J.K."/>
            <person name="Geller-Mcgrath D.E."/>
            <person name="Sieber C.M.K."/>
            <person name="Emerson J.B."/>
            <person name="Anantharaman K."/>
            <person name="Thomas B.C."/>
            <person name="Malmstrom R."/>
            <person name="Stieglmeier M."/>
            <person name="Klingl A."/>
            <person name="Woyke T."/>
            <person name="Ryan C.M."/>
            <person name="Banfield J.F."/>
        </authorList>
    </citation>
    <scope>NUCLEOTIDE SEQUENCE [LARGE SCALE GENOMIC DNA]</scope>
</reference>
<comment type="caution">
    <text evidence="1">The sequence shown here is derived from an EMBL/GenBank/DDBJ whole genome shotgun (WGS) entry which is preliminary data.</text>
</comment>
<dbReference type="EMBL" id="PFWT01000006">
    <property type="protein sequence ID" value="PJA46930.1"/>
    <property type="molecule type" value="Genomic_DNA"/>
</dbReference>
<organism evidence="1 2">
    <name type="scientific">Candidatus Uhrbacteria bacterium CG_4_9_14_3_um_filter_41_35</name>
    <dbReference type="NCBI Taxonomy" id="1975034"/>
    <lineage>
        <taxon>Bacteria</taxon>
        <taxon>Candidatus Uhriibacteriota</taxon>
    </lineage>
</organism>
<gene>
    <name evidence="1" type="ORF">CO173_00895</name>
</gene>
<dbReference type="AlphaFoldDB" id="A0A2M7XGB0"/>
<proteinExistence type="predicted"/>
<sequence length="59" mass="7086">MFKRTRKCFNYFKLQIKKIIVLARMQNSLQAKSAILLKTAKIPLKHEVFEKISEQKLEY</sequence>